<protein>
    <submittedName>
        <fullName evidence="1">Helix-turn-helix domain-containing protein</fullName>
    </submittedName>
</protein>
<sequence length="58" mass="6673">MTDLPRYMKLGQALKYLNIGSYNTLYKYIDQGLKVSIVGGVKRIDQVDCDKFLESKKI</sequence>
<dbReference type="Proteomes" id="UP000414364">
    <property type="component" value="Unassembled WGS sequence"/>
</dbReference>
<gene>
    <name evidence="1" type="ORF">FHL06_01215</name>
</gene>
<dbReference type="RefSeq" id="WP_125708081.1">
    <property type="nucleotide sequence ID" value="NZ_VDFP01000001.1"/>
</dbReference>
<organism evidence="1 2">
    <name type="scientific">Companilactobacillus halodurans</name>
    <dbReference type="NCBI Taxonomy" id="2584183"/>
    <lineage>
        <taxon>Bacteria</taxon>
        <taxon>Bacillati</taxon>
        <taxon>Bacillota</taxon>
        <taxon>Bacilli</taxon>
        <taxon>Lactobacillales</taxon>
        <taxon>Lactobacillaceae</taxon>
        <taxon>Companilactobacillus</taxon>
    </lineage>
</organism>
<comment type="caution">
    <text evidence="1">The sequence shown here is derived from an EMBL/GenBank/DDBJ whole genome shotgun (WGS) entry which is preliminary data.</text>
</comment>
<evidence type="ECO:0000313" key="2">
    <source>
        <dbReference type="Proteomes" id="UP000414364"/>
    </source>
</evidence>
<proteinExistence type="predicted"/>
<dbReference type="EMBL" id="VDFP01000001">
    <property type="protein sequence ID" value="MQS75016.1"/>
    <property type="molecule type" value="Genomic_DNA"/>
</dbReference>
<name>A0A5P0ZLG1_9LACO</name>
<accession>A0A5P0ZLG1</accession>
<dbReference type="AlphaFoldDB" id="A0A5P0ZLG1"/>
<evidence type="ECO:0000313" key="1">
    <source>
        <dbReference type="EMBL" id="MQS75016.1"/>
    </source>
</evidence>
<reference evidence="1 2" key="1">
    <citation type="journal article" date="2019" name="Syst. Appl. Microbiol.">
        <title>Polyphasic characterization of two novel Lactobacillus spp. isolated from blown salami packages: Description of Lactobacillus halodurans sp. nov. and Lactobacillus salsicarnum sp. nov.</title>
        <authorList>
            <person name="Schuster J.A."/>
            <person name="Klingl A."/>
            <person name="Vogel R.F."/>
            <person name="Ehrmann M.A."/>
        </authorList>
    </citation>
    <scope>NUCLEOTIDE SEQUENCE [LARGE SCALE GENOMIC DNA]</scope>
    <source>
        <strain evidence="1 2">TMW 1.2172</strain>
    </source>
</reference>